<accession>A0A133XX94</accession>
<protein>
    <submittedName>
        <fullName evidence="2">Uncharacterized protein</fullName>
    </submittedName>
</protein>
<comment type="caution">
    <text evidence="2">The sequence shown here is derived from an EMBL/GenBank/DDBJ whole genome shotgun (WGS) entry which is preliminary data.</text>
</comment>
<keyword evidence="3" id="KW-1185">Reference proteome</keyword>
<keyword evidence="1" id="KW-1133">Transmembrane helix</keyword>
<reference evidence="3" key="1">
    <citation type="submission" date="2016-01" db="EMBL/GenBank/DDBJ databases">
        <authorList>
            <person name="Mitreva M."/>
            <person name="Pepin K.H."/>
            <person name="Mihindukulasuriya K.A."/>
            <person name="Fulton R."/>
            <person name="Fronick C."/>
            <person name="O'Laughlin M."/>
            <person name="Miner T."/>
            <person name="Herter B."/>
            <person name="Rosa B.A."/>
            <person name="Cordes M."/>
            <person name="Tomlinson C."/>
            <person name="Wollam A."/>
            <person name="Palsikar V.B."/>
            <person name="Mardis E.R."/>
            <person name="Wilson R.K."/>
        </authorList>
    </citation>
    <scope>NUCLEOTIDE SEQUENCE [LARGE SCALE GENOMIC DNA]</scope>
    <source>
        <strain evidence="3">DNF00019</strain>
    </source>
</reference>
<evidence type="ECO:0000313" key="2">
    <source>
        <dbReference type="EMBL" id="KXB35576.1"/>
    </source>
</evidence>
<evidence type="ECO:0000313" key="3">
    <source>
        <dbReference type="Proteomes" id="UP000070675"/>
    </source>
</evidence>
<sequence>MNGPHNVLVMCQDMQFLELIFNCILFFLFRVLFMGAITIHFNR</sequence>
<dbReference type="STRING" id="1393034.HMPREF3192_00227"/>
<gene>
    <name evidence="2" type="ORF">HMPREF3192_00227</name>
</gene>
<proteinExistence type="predicted"/>
<name>A0A133XX94_9ACTN</name>
<feature type="transmembrane region" description="Helical" evidence="1">
    <location>
        <begin position="19"/>
        <end position="41"/>
    </location>
</feature>
<keyword evidence="1" id="KW-0472">Membrane</keyword>
<dbReference type="AlphaFoldDB" id="A0A133XX94"/>
<dbReference type="Proteomes" id="UP000070675">
    <property type="component" value="Unassembled WGS sequence"/>
</dbReference>
<evidence type="ECO:0000256" key="1">
    <source>
        <dbReference type="SAM" id="Phobius"/>
    </source>
</evidence>
<organism evidence="2 3">
    <name type="scientific">Atopobium deltae</name>
    <dbReference type="NCBI Taxonomy" id="1393034"/>
    <lineage>
        <taxon>Bacteria</taxon>
        <taxon>Bacillati</taxon>
        <taxon>Actinomycetota</taxon>
        <taxon>Coriobacteriia</taxon>
        <taxon>Coriobacteriales</taxon>
        <taxon>Atopobiaceae</taxon>
        <taxon>Atopobium</taxon>
    </lineage>
</organism>
<dbReference type="PATRIC" id="fig|1393034.3.peg.223"/>
<dbReference type="EMBL" id="LSCR01000002">
    <property type="protein sequence ID" value="KXB35576.1"/>
    <property type="molecule type" value="Genomic_DNA"/>
</dbReference>
<keyword evidence="1" id="KW-0812">Transmembrane</keyword>